<reference evidence="1 2" key="1">
    <citation type="journal article" date="2016" name="Nat. Commun.">
        <title>Thousands of microbial genomes shed light on interconnected biogeochemical processes in an aquifer system.</title>
        <authorList>
            <person name="Anantharaman K."/>
            <person name="Brown C.T."/>
            <person name="Hug L.A."/>
            <person name="Sharon I."/>
            <person name="Castelle C.J."/>
            <person name="Probst A.J."/>
            <person name="Thomas B.C."/>
            <person name="Singh A."/>
            <person name="Wilkins M.J."/>
            <person name="Karaoz U."/>
            <person name="Brodie E.L."/>
            <person name="Williams K.H."/>
            <person name="Hubbard S.S."/>
            <person name="Banfield J.F."/>
        </authorList>
    </citation>
    <scope>NUCLEOTIDE SEQUENCE [LARGE SCALE GENOMIC DNA]</scope>
</reference>
<name>A0A1G2PEM3_9BACT</name>
<protein>
    <submittedName>
        <fullName evidence="1">Uncharacterized protein</fullName>
    </submittedName>
</protein>
<sequence length="255" mass="30253">MSENTIRYFSLDEAREEIKKRWANVELKKKIEEELGEDFIPFFESNKPRSVSFRQLISPDNGFCLFQQEAKYTDTKPTIIEYLDDIFVSLNIEKKGYGRLHTDKGYVDIMDFHSNEKLPLKDIKTLNGESIVDFHHNLITESGLEVDIFDMSKWFKKIGKAKEYYYPLLLHFLAHGILFESFISDSEDEKEFEFTKEIILPTLEKIYNKFGLCPLVVKMYPDGQSEEEDLYWWSYPPYINREILKYAEKNSLNIK</sequence>
<organism evidence="1 2">
    <name type="scientific">Candidatus Taylorbacteria bacterium RIFOXYD2_FULL_36_9</name>
    <dbReference type="NCBI Taxonomy" id="1802338"/>
    <lineage>
        <taxon>Bacteria</taxon>
        <taxon>Candidatus Tayloriibacteriota</taxon>
    </lineage>
</organism>
<evidence type="ECO:0000313" key="1">
    <source>
        <dbReference type="EMBL" id="OHA46800.1"/>
    </source>
</evidence>
<evidence type="ECO:0000313" key="2">
    <source>
        <dbReference type="Proteomes" id="UP000176965"/>
    </source>
</evidence>
<dbReference type="Proteomes" id="UP000176965">
    <property type="component" value="Unassembled WGS sequence"/>
</dbReference>
<accession>A0A1G2PEM3</accession>
<dbReference type="AlphaFoldDB" id="A0A1G2PEM3"/>
<comment type="caution">
    <text evidence="1">The sequence shown here is derived from an EMBL/GenBank/DDBJ whole genome shotgun (WGS) entry which is preliminary data.</text>
</comment>
<gene>
    <name evidence="1" type="ORF">A2541_01305</name>
</gene>
<proteinExistence type="predicted"/>
<dbReference type="EMBL" id="MHSQ01000027">
    <property type="protein sequence ID" value="OHA46800.1"/>
    <property type="molecule type" value="Genomic_DNA"/>
</dbReference>
<dbReference type="STRING" id="1802338.A2541_01305"/>